<feature type="transmembrane region" description="Helical" evidence="1">
    <location>
        <begin position="45"/>
        <end position="67"/>
    </location>
</feature>
<reference evidence="3" key="1">
    <citation type="journal article" date="2013" name="Nature">
        <title>Draft genome of the wheat A-genome progenitor Triticum urartu.</title>
        <authorList>
            <person name="Ling H.Q."/>
            <person name="Zhao S."/>
            <person name="Liu D."/>
            <person name="Wang J."/>
            <person name="Sun H."/>
            <person name="Zhang C."/>
            <person name="Fan H."/>
            <person name="Li D."/>
            <person name="Dong L."/>
            <person name="Tao Y."/>
            <person name="Gao C."/>
            <person name="Wu H."/>
            <person name="Li Y."/>
            <person name="Cui Y."/>
            <person name="Guo X."/>
            <person name="Zheng S."/>
            <person name="Wang B."/>
            <person name="Yu K."/>
            <person name="Liang Q."/>
            <person name="Yang W."/>
            <person name="Lou X."/>
            <person name="Chen J."/>
            <person name="Feng M."/>
            <person name="Jian J."/>
            <person name="Zhang X."/>
            <person name="Luo G."/>
            <person name="Jiang Y."/>
            <person name="Liu J."/>
            <person name="Wang Z."/>
            <person name="Sha Y."/>
            <person name="Zhang B."/>
            <person name="Wu H."/>
            <person name="Tang D."/>
            <person name="Shen Q."/>
            <person name="Xue P."/>
            <person name="Zou S."/>
            <person name="Wang X."/>
            <person name="Liu X."/>
            <person name="Wang F."/>
            <person name="Yang Y."/>
            <person name="An X."/>
            <person name="Dong Z."/>
            <person name="Zhang K."/>
            <person name="Zhang X."/>
            <person name="Luo M.C."/>
            <person name="Dvorak J."/>
            <person name="Tong Y."/>
            <person name="Wang J."/>
            <person name="Yang H."/>
            <person name="Li Z."/>
            <person name="Wang D."/>
            <person name="Zhang A."/>
            <person name="Wang J."/>
        </authorList>
    </citation>
    <scope>NUCLEOTIDE SEQUENCE</scope>
    <source>
        <strain evidence="3">cv. G1812</strain>
    </source>
</reference>
<dbReference type="Proteomes" id="UP000015106">
    <property type="component" value="Chromosome 3"/>
</dbReference>
<keyword evidence="3" id="KW-1185">Reference proteome</keyword>
<keyword evidence="1" id="KW-1133">Transmembrane helix</keyword>
<keyword evidence="1" id="KW-0472">Membrane</keyword>
<evidence type="ECO:0000313" key="2">
    <source>
        <dbReference type="EnsemblPlants" id="TuG1812G0300001294.01.T01.cds463875"/>
    </source>
</evidence>
<evidence type="ECO:0000256" key="1">
    <source>
        <dbReference type="SAM" id="Phobius"/>
    </source>
</evidence>
<dbReference type="EnsemblPlants" id="TuG1812G0300001294.01.T01">
    <property type="protein sequence ID" value="TuG1812G0300001294.01.T01.cds463875"/>
    <property type="gene ID" value="TuG1812G0300001294.01"/>
</dbReference>
<organism evidence="2 3">
    <name type="scientific">Triticum urartu</name>
    <name type="common">Red wild einkorn</name>
    <name type="synonym">Crithodium urartu</name>
    <dbReference type="NCBI Taxonomy" id="4572"/>
    <lineage>
        <taxon>Eukaryota</taxon>
        <taxon>Viridiplantae</taxon>
        <taxon>Streptophyta</taxon>
        <taxon>Embryophyta</taxon>
        <taxon>Tracheophyta</taxon>
        <taxon>Spermatophyta</taxon>
        <taxon>Magnoliopsida</taxon>
        <taxon>Liliopsida</taxon>
        <taxon>Poales</taxon>
        <taxon>Poaceae</taxon>
        <taxon>BOP clade</taxon>
        <taxon>Pooideae</taxon>
        <taxon>Triticodae</taxon>
        <taxon>Triticeae</taxon>
        <taxon>Triticinae</taxon>
        <taxon>Triticum</taxon>
    </lineage>
</organism>
<protein>
    <submittedName>
        <fullName evidence="2">Uncharacterized protein</fullName>
    </submittedName>
</protein>
<sequence length="105" mass="11688">MHVTCSFSFFSFGGKSHPAWRQNHTRELLPSTSSPLFPPLFVLHLTFSLFLFSFGASATPSTAILLFSSSLLEHQHIQNALFLFSFGASAQQAPGLIKYNIKIRI</sequence>
<evidence type="ECO:0000313" key="3">
    <source>
        <dbReference type="Proteomes" id="UP000015106"/>
    </source>
</evidence>
<reference evidence="2" key="2">
    <citation type="submission" date="2018-03" db="EMBL/GenBank/DDBJ databases">
        <title>The Triticum urartu genome reveals the dynamic nature of wheat genome evolution.</title>
        <authorList>
            <person name="Ling H."/>
            <person name="Ma B."/>
            <person name="Shi X."/>
            <person name="Liu H."/>
            <person name="Dong L."/>
            <person name="Sun H."/>
            <person name="Cao Y."/>
            <person name="Gao Q."/>
            <person name="Zheng S."/>
            <person name="Li Y."/>
            <person name="Yu Y."/>
            <person name="Du H."/>
            <person name="Qi M."/>
            <person name="Li Y."/>
            <person name="Yu H."/>
            <person name="Cui Y."/>
            <person name="Wang N."/>
            <person name="Chen C."/>
            <person name="Wu H."/>
            <person name="Zhao Y."/>
            <person name="Zhang J."/>
            <person name="Li Y."/>
            <person name="Zhou W."/>
            <person name="Zhang B."/>
            <person name="Hu W."/>
            <person name="Eijk M."/>
            <person name="Tang J."/>
            <person name="Witsenboer H."/>
            <person name="Zhao S."/>
            <person name="Li Z."/>
            <person name="Zhang A."/>
            <person name="Wang D."/>
            <person name="Liang C."/>
        </authorList>
    </citation>
    <scope>NUCLEOTIDE SEQUENCE [LARGE SCALE GENOMIC DNA]</scope>
    <source>
        <strain evidence="2">cv. G1812</strain>
    </source>
</reference>
<accession>A0A8R7PPW9</accession>
<dbReference type="Gramene" id="TuG1812G0300001294.01.T01">
    <property type="protein sequence ID" value="TuG1812G0300001294.01.T01.cds463875"/>
    <property type="gene ID" value="TuG1812G0300001294.01"/>
</dbReference>
<keyword evidence="1" id="KW-0812">Transmembrane</keyword>
<name>A0A8R7PPW9_TRIUA</name>
<proteinExistence type="predicted"/>
<dbReference type="AlphaFoldDB" id="A0A8R7PPW9"/>
<reference evidence="2" key="3">
    <citation type="submission" date="2022-06" db="UniProtKB">
        <authorList>
            <consortium name="EnsemblPlants"/>
        </authorList>
    </citation>
    <scope>IDENTIFICATION</scope>
</reference>